<accession>A0A8J7Y7P3</accession>
<dbReference type="RefSeq" id="WP_162319353.1">
    <property type="nucleotide sequence ID" value="NZ_JAHQXF010000004.1"/>
</dbReference>
<dbReference type="EMBL" id="JAHQXF010000004">
    <property type="protein sequence ID" value="MBV0926235.1"/>
    <property type="molecule type" value="Genomic_DNA"/>
</dbReference>
<dbReference type="Proteomes" id="UP000766550">
    <property type="component" value="Unassembled WGS sequence"/>
</dbReference>
<organism evidence="2 3">
    <name type="scientific">Haloarcula limicola</name>
    <dbReference type="NCBI Taxonomy" id="1429915"/>
    <lineage>
        <taxon>Archaea</taxon>
        <taxon>Methanobacteriati</taxon>
        <taxon>Methanobacteriota</taxon>
        <taxon>Stenosarchaea group</taxon>
        <taxon>Halobacteria</taxon>
        <taxon>Halobacteriales</taxon>
        <taxon>Haloarculaceae</taxon>
        <taxon>Haloarcula</taxon>
    </lineage>
</organism>
<evidence type="ECO:0000256" key="1">
    <source>
        <dbReference type="SAM" id="MobiDB-lite"/>
    </source>
</evidence>
<name>A0A8J7Y7P3_9EURY</name>
<evidence type="ECO:0008006" key="4">
    <source>
        <dbReference type="Google" id="ProtNLM"/>
    </source>
</evidence>
<protein>
    <recommendedName>
        <fullName evidence="4">Restriction endonuclease type IV Mrr domain-containing protein</fullName>
    </recommendedName>
</protein>
<sequence length="340" mass="36568">MRPGILLPSWYHTGDVRQTVHAAAAAGIETDEVASVLSDEIFDDIPLQRVKSIVEAIPTDDDQAPDVENSLSQAATTDAAARPPLANRCTVTDLEYLSAREAARIVGLVLELFDGNTLRPPATESVEADLLWRRQYMNVGLKIIPQRTTVGVESIEALRSGQLVPDDLQRPSELAIVTSGRFDEEILAEAANNDIHCFDAGHVEEWLLRAQLSPDIVGTLLENGENHDGPLTDLVDVPPIPAPRTSTDPLEIERAFDVDSYNVAAETTSSEPQPQESGTTSAQSTGETSAAPSQTDEADPETVADPLAGSQPPPGKTGTLYADPDEDGEYTAFDDYLDDL</sequence>
<proteinExistence type="predicted"/>
<gene>
    <name evidence="2" type="ORF">KTS45_18670</name>
</gene>
<keyword evidence="3" id="KW-1185">Reference proteome</keyword>
<evidence type="ECO:0000313" key="3">
    <source>
        <dbReference type="Proteomes" id="UP000766550"/>
    </source>
</evidence>
<comment type="caution">
    <text evidence="2">The sequence shown here is derived from an EMBL/GenBank/DDBJ whole genome shotgun (WGS) entry which is preliminary data.</text>
</comment>
<feature type="region of interest" description="Disordered" evidence="1">
    <location>
        <begin position="221"/>
        <end position="252"/>
    </location>
</feature>
<dbReference type="AlphaFoldDB" id="A0A8J7Y7P3"/>
<evidence type="ECO:0000313" key="2">
    <source>
        <dbReference type="EMBL" id="MBV0926235.1"/>
    </source>
</evidence>
<reference evidence="2 3" key="1">
    <citation type="submission" date="2021-06" db="EMBL/GenBank/DDBJ databases">
        <title>New haloarchaea isolates fom saline soil.</title>
        <authorList>
            <person name="Duran-Viseras A."/>
            <person name="Sanchez-Porro C.S."/>
            <person name="Ventosa A."/>
        </authorList>
    </citation>
    <scope>NUCLEOTIDE SEQUENCE [LARGE SCALE GENOMIC DNA]</scope>
    <source>
        <strain evidence="2 3">JCM 183640</strain>
    </source>
</reference>
<dbReference type="OrthoDB" id="238795at2157"/>
<feature type="region of interest" description="Disordered" evidence="1">
    <location>
        <begin position="265"/>
        <end position="340"/>
    </location>
</feature>
<feature type="compositionally biased region" description="Polar residues" evidence="1">
    <location>
        <begin position="265"/>
        <end position="295"/>
    </location>
</feature>